<evidence type="ECO:0000313" key="2">
    <source>
        <dbReference type="EMBL" id="TFU03557.1"/>
    </source>
</evidence>
<comment type="caution">
    <text evidence="2">The sequence shown here is derived from an EMBL/GenBank/DDBJ whole genome shotgun (WGS) entry which is preliminary data.</text>
</comment>
<reference evidence="2 3" key="1">
    <citation type="submission" date="2019-02" db="EMBL/GenBank/DDBJ databases">
        <title>Polymorphobacter sp. isolated from the lake at the Tibet of China.</title>
        <authorList>
            <person name="Li A."/>
        </authorList>
    </citation>
    <scope>NUCLEOTIDE SEQUENCE [LARGE SCALE GENOMIC DNA]</scope>
    <source>
        <strain evidence="2 3">DJ1R-1</strain>
    </source>
</reference>
<keyword evidence="3" id="KW-1185">Reference proteome</keyword>
<feature type="domain" description="Bacterial virulence" evidence="1">
    <location>
        <begin position="44"/>
        <end position="229"/>
    </location>
</feature>
<dbReference type="RefSeq" id="WP_135246149.1">
    <property type="nucleotide sequence ID" value="NZ_SIHO01000002.1"/>
</dbReference>
<organism evidence="2 3">
    <name type="scientific">Glacieibacterium arshaanense</name>
    <dbReference type="NCBI Taxonomy" id="2511025"/>
    <lineage>
        <taxon>Bacteria</taxon>
        <taxon>Pseudomonadati</taxon>
        <taxon>Pseudomonadota</taxon>
        <taxon>Alphaproteobacteria</taxon>
        <taxon>Sphingomonadales</taxon>
        <taxon>Sphingosinicellaceae</taxon>
        <taxon>Glacieibacterium</taxon>
    </lineage>
</organism>
<proteinExistence type="predicted"/>
<accession>A0A4Y9ENE4</accession>
<dbReference type="OrthoDB" id="9807916at2"/>
<dbReference type="Proteomes" id="UP000297737">
    <property type="component" value="Unassembled WGS sequence"/>
</dbReference>
<evidence type="ECO:0000313" key="3">
    <source>
        <dbReference type="Proteomes" id="UP000297737"/>
    </source>
</evidence>
<dbReference type="AlphaFoldDB" id="A0A4Y9ENE4"/>
<gene>
    <name evidence="2" type="ORF">EUV02_10370</name>
</gene>
<evidence type="ECO:0000259" key="1">
    <source>
        <dbReference type="Pfam" id="PF06057"/>
    </source>
</evidence>
<sequence length="236" mass="24242">MSLLALASAAAIFSGFGYFGGPTIEMYPAASTHATAAGHAGVAAVVLSSDMGLNAGMGGELAKSLAADGIPVVGFNSLAFFKTRRTPTEVVTMVEAVTRKALALPGIKRVVLIGQSFGADVLPTGLDGLPAALRPNVMLVGLIVPSETITYKASPAEIFTRNEPAFDAAPAARALNWVPVLCISGAQEDHSLCPALNQPNVRRIAMPGGHLLDRNAAAVYKQLIAAIEAANANVKP</sequence>
<dbReference type="InterPro" id="IPR029058">
    <property type="entry name" value="AB_hydrolase_fold"/>
</dbReference>
<dbReference type="EMBL" id="SIHO01000002">
    <property type="protein sequence ID" value="TFU03557.1"/>
    <property type="molecule type" value="Genomic_DNA"/>
</dbReference>
<name>A0A4Y9ENE4_9SPHN</name>
<dbReference type="SUPFAM" id="SSF53474">
    <property type="entry name" value="alpha/beta-Hydrolases"/>
    <property type="match status" value="1"/>
</dbReference>
<dbReference type="Gene3D" id="3.40.50.1820">
    <property type="entry name" value="alpha/beta hydrolase"/>
    <property type="match status" value="1"/>
</dbReference>
<dbReference type="InterPro" id="IPR010333">
    <property type="entry name" value="VirJ"/>
</dbReference>
<dbReference type="Pfam" id="PF06057">
    <property type="entry name" value="VirJ"/>
    <property type="match status" value="1"/>
</dbReference>
<protein>
    <submittedName>
        <fullName evidence="2">Type IV secretion system protein VirJ</fullName>
    </submittedName>
</protein>